<evidence type="ECO:0000256" key="4">
    <source>
        <dbReference type="ARBA" id="ARBA00022833"/>
    </source>
</evidence>
<evidence type="ECO:0000313" key="7">
    <source>
        <dbReference type="Proteomes" id="UP000176992"/>
    </source>
</evidence>
<reference evidence="6 7" key="1">
    <citation type="journal article" date="2016" name="Nat. Commun.">
        <title>Thousands of microbial genomes shed light on interconnected biogeochemical processes in an aquifer system.</title>
        <authorList>
            <person name="Anantharaman K."/>
            <person name="Brown C.T."/>
            <person name="Hug L.A."/>
            <person name="Sharon I."/>
            <person name="Castelle C.J."/>
            <person name="Probst A.J."/>
            <person name="Thomas B.C."/>
            <person name="Singh A."/>
            <person name="Wilkins M.J."/>
            <person name="Karaoz U."/>
            <person name="Brodie E.L."/>
            <person name="Williams K.H."/>
            <person name="Hubbard S.S."/>
            <person name="Banfield J.F."/>
        </authorList>
    </citation>
    <scope>NUCLEOTIDE SEQUENCE [LARGE SCALE GENOMIC DNA]</scope>
</reference>
<keyword evidence="4" id="KW-0862">Zinc</keyword>
<dbReference type="PANTHER" id="PTHR35005:SF1">
    <property type="entry name" value="2-AMINO-5-FORMYLAMINO-6-RIBOSYLAMINOPYRIMIDIN-4(3H)-ONE 5'-MONOPHOSPHATE DEFORMYLASE"/>
    <property type="match status" value="1"/>
</dbReference>
<dbReference type="InterPro" id="IPR003785">
    <property type="entry name" value="Creatininase/forma_Hydrolase"/>
</dbReference>
<comment type="caution">
    <text evidence="6">The sequence shown here is derived from an EMBL/GenBank/DDBJ whole genome shotgun (WGS) entry which is preliminary data.</text>
</comment>
<sequence length="244" mass="27200">MIDTDATSAELAAAGPRIAFLPVGACEQHFGLLPLNTDIRQSERLARDIAAAFDSYLLPPLPFGTSLENTGAAGTLTLMPETLAAVIDDLVDCLYRQGFEIVVIVNSHGGNFVLRPAVRKINYKNPGRKTIFIDPWEIVPAERLKEIFEGDNELHCGERETSVMLYLFPEVVRKDRMIDGDPRALRIELDMFSIPLLAEGKPWGLASKATAAKGRAFYELMVSHSVEFIRRIIDRHEKHPTYHG</sequence>
<comment type="similarity">
    <text evidence="5">Belongs to the creatininase superfamily.</text>
</comment>
<keyword evidence="3" id="KW-0378">Hydrolase</keyword>
<gene>
    <name evidence="6" type="ORF">A2Z86_06490</name>
</gene>
<name>A0A1F5YG02_9BACT</name>
<evidence type="ECO:0000256" key="2">
    <source>
        <dbReference type="ARBA" id="ARBA00022723"/>
    </source>
</evidence>
<proteinExistence type="inferred from homology"/>
<dbReference type="Gene3D" id="3.40.50.10310">
    <property type="entry name" value="Creatininase"/>
    <property type="match status" value="1"/>
</dbReference>
<organism evidence="6 7">
    <name type="scientific">Candidatus Glassbacteria bacterium GWA2_58_10</name>
    <dbReference type="NCBI Taxonomy" id="1817865"/>
    <lineage>
        <taxon>Bacteria</taxon>
        <taxon>Candidatus Glassiibacteriota</taxon>
    </lineage>
</organism>
<evidence type="ECO:0000256" key="1">
    <source>
        <dbReference type="ARBA" id="ARBA00001947"/>
    </source>
</evidence>
<evidence type="ECO:0000313" key="6">
    <source>
        <dbReference type="EMBL" id="OGF99105.1"/>
    </source>
</evidence>
<dbReference type="AlphaFoldDB" id="A0A1F5YG02"/>
<accession>A0A1F5YG02</accession>
<dbReference type="Pfam" id="PF02633">
    <property type="entry name" value="Creatininase"/>
    <property type="match status" value="1"/>
</dbReference>
<keyword evidence="2" id="KW-0479">Metal-binding</keyword>
<dbReference type="PANTHER" id="PTHR35005">
    <property type="entry name" value="3-DEHYDRO-SCYLLO-INOSOSE HYDROLASE"/>
    <property type="match status" value="1"/>
</dbReference>
<comment type="cofactor">
    <cofactor evidence="1">
        <name>Zn(2+)</name>
        <dbReference type="ChEBI" id="CHEBI:29105"/>
    </cofactor>
</comment>
<dbReference type="GO" id="GO:0009231">
    <property type="term" value="P:riboflavin biosynthetic process"/>
    <property type="evidence" value="ECO:0007669"/>
    <property type="project" value="TreeGrafter"/>
</dbReference>
<dbReference type="Proteomes" id="UP000176992">
    <property type="component" value="Unassembled WGS sequence"/>
</dbReference>
<dbReference type="GO" id="GO:0016811">
    <property type="term" value="F:hydrolase activity, acting on carbon-nitrogen (but not peptide) bonds, in linear amides"/>
    <property type="evidence" value="ECO:0007669"/>
    <property type="project" value="TreeGrafter"/>
</dbReference>
<evidence type="ECO:0000256" key="3">
    <source>
        <dbReference type="ARBA" id="ARBA00022801"/>
    </source>
</evidence>
<dbReference type="SUPFAM" id="SSF102215">
    <property type="entry name" value="Creatininase"/>
    <property type="match status" value="1"/>
</dbReference>
<dbReference type="InterPro" id="IPR024087">
    <property type="entry name" value="Creatininase-like_sf"/>
</dbReference>
<evidence type="ECO:0000256" key="5">
    <source>
        <dbReference type="ARBA" id="ARBA00024029"/>
    </source>
</evidence>
<dbReference type="EMBL" id="MFIV01000043">
    <property type="protein sequence ID" value="OGF99105.1"/>
    <property type="molecule type" value="Genomic_DNA"/>
</dbReference>
<dbReference type="GO" id="GO:0046872">
    <property type="term" value="F:metal ion binding"/>
    <property type="evidence" value="ECO:0007669"/>
    <property type="project" value="UniProtKB-KW"/>
</dbReference>
<evidence type="ECO:0008006" key="8">
    <source>
        <dbReference type="Google" id="ProtNLM"/>
    </source>
</evidence>
<protein>
    <recommendedName>
        <fullName evidence="8">Creatinine amidohydrolase</fullName>
    </recommendedName>
</protein>